<feature type="transmembrane region" description="Helical" evidence="9">
    <location>
        <begin position="324"/>
        <end position="342"/>
    </location>
</feature>
<evidence type="ECO:0000256" key="5">
    <source>
        <dbReference type="ARBA" id="ARBA00022989"/>
    </source>
</evidence>
<feature type="transmembrane region" description="Helical" evidence="9">
    <location>
        <begin position="419"/>
        <end position="436"/>
    </location>
</feature>
<name>A0ABR3GX96_9PEZI</name>
<evidence type="ECO:0000256" key="9">
    <source>
        <dbReference type="SAM" id="Phobius"/>
    </source>
</evidence>
<evidence type="ECO:0000256" key="6">
    <source>
        <dbReference type="ARBA" id="ARBA00023136"/>
    </source>
</evidence>
<evidence type="ECO:0000256" key="4">
    <source>
        <dbReference type="ARBA" id="ARBA00022692"/>
    </source>
</evidence>
<evidence type="ECO:0000256" key="1">
    <source>
        <dbReference type="ARBA" id="ARBA00004141"/>
    </source>
</evidence>
<proteinExistence type="inferred from homology"/>
<accession>A0ABR3GX96</accession>
<feature type="transmembrane region" description="Helical" evidence="9">
    <location>
        <begin position="383"/>
        <end position="407"/>
    </location>
</feature>
<feature type="transmembrane region" description="Helical" evidence="9">
    <location>
        <begin position="349"/>
        <end position="371"/>
    </location>
</feature>
<feature type="domain" description="Major facilitator superfamily (MFS) profile" evidence="10">
    <location>
        <begin position="33"/>
        <end position="471"/>
    </location>
</feature>
<dbReference type="NCBIfam" id="TIGR00879">
    <property type="entry name" value="SP"/>
    <property type="match status" value="1"/>
</dbReference>
<dbReference type="InterPro" id="IPR050360">
    <property type="entry name" value="MFS_Sugar_Transporters"/>
</dbReference>
<gene>
    <name evidence="11" type="ORF">Q9L58_000244</name>
</gene>
<dbReference type="SUPFAM" id="SSF103473">
    <property type="entry name" value="MFS general substrate transporter"/>
    <property type="match status" value="1"/>
</dbReference>
<dbReference type="EMBL" id="JBBBZM010000002">
    <property type="protein sequence ID" value="KAL0640580.1"/>
    <property type="molecule type" value="Genomic_DNA"/>
</dbReference>
<evidence type="ECO:0000313" key="12">
    <source>
        <dbReference type="Proteomes" id="UP001447188"/>
    </source>
</evidence>
<evidence type="ECO:0000256" key="7">
    <source>
        <dbReference type="RuleBase" id="RU003346"/>
    </source>
</evidence>
<evidence type="ECO:0000256" key="8">
    <source>
        <dbReference type="SAM" id="MobiDB-lite"/>
    </source>
</evidence>
<sequence length="524" mass="58446">MAKDKSAIAQHEAPRFAEVTWYKDAGLRKLYALCAVIIMSSATTGFDGSMMNGLQIVPSWQTFFNHPSGSILGLFNAIMGVGSICGLPFAPYISDYLGRRWAIVTGIFFMMLGIALQTASQNFGMFVGARFFIGFGCSIAQASAPLLLTELCHPQHRGKVTAVYNTTWHIGAIIATWVTYGTFKIDSNWSWRAPSIMQALPSVVQLTALWMVPESPRWLMSKDKPEQALKILADYHANGDTTDPLVQFQYQEIKQTIELEANSSRSSGWGELIATKGNRHRLLLIMTAGLFSQWSGNGLVSYYFKNVMDTIGIVDPDTQFKINGGLSIWNWCVAVCFAFSVDKFGRRPLFLASTCGMLIAFIIWTACSAQYSLHKSDAAARAVVAMIFIYNTTYNFAWSGLLVAYSVEILPYYIRAKGLMLMNLCVQIALVFNQYVNPIGLEKLGWKYYIFYCVWIAIELVVVYFFYVETKGPTLEEIAKIFDGDDAMVAHVHIKESGEVVGGDQSRSHSYEKGSNQNVEHTEV</sequence>
<feature type="transmembrane region" description="Helical" evidence="9">
    <location>
        <begin position="282"/>
        <end position="304"/>
    </location>
</feature>
<dbReference type="InterPro" id="IPR005828">
    <property type="entry name" value="MFS_sugar_transport-like"/>
</dbReference>
<dbReference type="InterPro" id="IPR020846">
    <property type="entry name" value="MFS_dom"/>
</dbReference>
<keyword evidence="4 9" id="KW-0812">Transmembrane</keyword>
<dbReference type="InterPro" id="IPR036259">
    <property type="entry name" value="MFS_trans_sf"/>
</dbReference>
<dbReference type="PANTHER" id="PTHR48022">
    <property type="entry name" value="PLASTIDIC GLUCOSE TRANSPORTER 4"/>
    <property type="match status" value="1"/>
</dbReference>
<comment type="caution">
    <text evidence="11">The sequence shown here is derived from an EMBL/GenBank/DDBJ whole genome shotgun (WGS) entry which is preliminary data.</text>
</comment>
<comment type="subcellular location">
    <subcellularLocation>
        <location evidence="1">Membrane</location>
        <topology evidence="1">Multi-pass membrane protein</topology>
    </subcellularLocation>
</comment>
<feature type="transmembrane region" description="Helical" evidence="9">
    <location>
        <begin position="448"/>
        <end position="467"/>
    </location>
</feature>
<dbReference type="Pfam" id="PF00083">
    <property type="entry name" value="Sugar_tr"/>
    <property type="match status" value="1"/>
</dbReference>
<dbReference type="Proteomes" id="UP001447188">
    <property type="component" value="Unassembled WGS sequence"/>
</dbReference>
<protein>
    <recommendedName>
        <fullName evidence="10">Major facilitator superfamily (MFS) profile domain-containing protein</fullName>
    </recommendedName>
</protein>
<dbReference type="Gene3D" id="1.20.1250.20">
    <property type="entry name" value="MFS general substrate transporter like domains"/>
    <property type="match status" value="1"/>
</dbReference>
<keyword evidence="6 9" id="KW-0472">Membrane</keyword>
<feature type="compositionally biased region" description="Polar residues" evidence="8">
    <location>
        <begin position="513"/>
        <end position="524"/>
    </location>
</feature>
<feature type="transmembrane region" description="Helical" evidence="9">
    <location>
        <begin position="71"/>
        <end position="89"/>
    </location>
</feature>
<keyword evidence="12" id="KW-1185">Reference proteome</keyword>
<evidence type="ECO:0000259" key="10">
    <source>
        <dbReference type="PROSITE" id="PS50850"/>
    </source>
</evidence>
<comment type="similarity">
    <text evidence="2 7">Belongs to the major facilitator superfamily. Sugar transporter (TC 2.A.1.1) family.</text>
</comment>
<dbReference type="InterPro" id="IPR003663">
    <property type="entry name" value="Sugar/inositol_transpt"/>
</dbReference>
<feature type="transmembrane region" description="Helical" evidence="9">
    <location>
        <begin position="101"/>
        <end position="119"/>
    </location>
</feature>
<dbReference type="PROSITE" id="PS50850">
    <property type="entry name" value="MFS"/>
    <property type="match status" value="1"/>
</dbReference>
<feature type="transmembrane region" description="Helical" evidence="9">
    <location>
        <begin position="195"/>
        <end position="212"/>
    </location>
</feature>
<feature type="transmembrane region" description="Helical" evidence="9">
    <location>
        <begin position="125"/>
        <end position="148"/>
    </location>
</feature>
<evidence type="ECO:0000256" key="3">
    <source>
        <dbReference type="ARBA" id="ARBA00022448"/>
    </source>
</evidence>
<organism evidence="11 12">
    <name type="scientific">Discina gigas</name>
    <dbReference type="NCBI Taxonomy" id="1032678"/>
    <lineage>
        <taxon>Eukaryota</taxon>
        <taxon>Fungi</taxon>
        <taxon>Dikarya</taxon>
        <taxon>Ascomycota</taxon>
        <taxon>Pezizomycotina</taxon>
        <taxon>Pezizomycetes</taxon>
        <taxon>Pezizales</taxon>
        <taxon>Discinaceae</taxon>
        <taxon>Discina</taxon>
    </lineage>
</organism>
<reference evidence="11 12" key="1">
    <citation type="submission" date="2024-02" db="EMBL/GenBank/DDBJ databases">
        <title>Discinaceae phylogenomics.</title>
        <authorList>
            <person name="Dirks A.C."/>
            <person name="James T.Y."/>
        </authorList>
    </citation>
    <scope>NUCLEOTIDE SEQUENCE [LARGE SCALE GENOMIC DNA]</scope>
    <source>
        <strain evidence="11 12">ACD0624</strain>
    </source>
</reference>
<feature type="region of interest" description="Disordered" evidence="8">
    <location>
        <begin position="500"/>
        <end position="524"/>
    </location>
</feature>
<keyword evidence="3 7" id="KW-0813">Transport</keyword>
<feature type="transmembrane region" description="Helical" evidence="9">
    <location>
        <begin position="30"/>
        <end position="51"/>
    </location>
</feature>
<evidence type="ECO:0000313" key="11">
    <source>
        <dbReference type="EMBL" id="KAL0640580.1"/>
    </source>
</evidence>
<evidence type="ECO:0000256" key="2">
    <source>
        <dbReference type="ARBA" id="ARBA00010992"/>
    </source>
</evidence>
<feature type="transmembrane region" description="Helical" evidence="9">
    <location>
        <begin position="160"/>
        <end position="183"/>
    </location>
</feature>
<dbReference type="PANTHER" id="PTHR48022:SF64">
    <property type="entry name" value="MAJOR FACILITATOR SUPERFAMILY (MFS) PROFILE DOMAIN-CONTAINING PROTEIN"/>
    <property type="match status" value="1"/>
</dbReference>
<keyword evidence="5 9" id="KW-1133">Transmembrane helix</keyword>